<name>A0AAW3A0N8_9TRYP</name>
<feature type="domain" description="ABC1 atypical kinase-like" evidence="2">
    <location>
        <begin position="72"/>
        <end position="161"/>
    </location>
</feature>
<accession>A0AAW3A0N8</accession>
<dbReference type="EMBL" id="JBAMZK010000035">
    <property type="protein sequence ID" value="KAL0495780.1"/>
    <property type="molecule type" value="Genomic_DNA"/>
</dbReference>
<keyword evidence="4" id="KW-1185">Reference proteome</keyword>
<dbReference type="InterPro" id="IPR004147">
    <property type="entry name" value="ABC1_dom"/>
</dbReference>
<feature type="region of interest" description="Disordered" evidence="1">
    <location>
        <begin position="188"/>
        <end position="232"/>
    </location>
</feature>
<dbReference type="AlphaFoldDB" id="A0AAW3A0N8"/>
<evidence type="ECO:0000313" key="4">
    <source>
        <dbReference type="Proteomes" id="UP001500131"/>
    </source>
</evidence>
<reference evidence="3 4" key="1">
    <citation type="submission" date="2024-02" db="EMBL/GenBank/DDBJ databases">
        <title>FIRST GENOME SEQUENCES OF Leishmania (Viannia) shawi, Leishmania (Viannia) lindenbergi AND Leishmania (Viannia) utingensis.</title>
        <authorList>
            <person name="Resadore F."/>
            <person name="Custodio M.G.F."/>
            <person name="Boite M.C."/>
            <person name="Cupolillo E."/>
            <person name="Ferreira G.E.M."/>
        </authorList>
    </citation>
    <scope>NUCLEOTIDE SEQUENCE [LARGE SCALE GENOMIC DNA]</scope>
    <source>
        <strain evidence="3 4">MHOM/BR/1966/M15733</strain>
    </source>
</reference>
<gene>
    <name evidence="3" type="ORF">Q4I31_007026</name>
</gene>
<dbReference type="InterPro" id="IPR051130">
    <property type="entry name" value="Mito_struct-func_regulator"/>
</dbReference>
<evidence type="ECO:0000313" key="3">
    <source>
        <dbReference type="EMBL" id="KAL0495780.1"/>
    </source>
</evidence>
<dbReference type="PANTHER" id="PTHR43173:SF37">
    <property type="entry name" value="ABC1 FAMILY PROTEIN C10F6.14C"/>
    <property type="match status" value="1"/>
</dbReference>
<organism evidence="3 4">
    <name type="scientific">Leishmania lindenbergi</name>
    <dbReference type="NCBI Taxonomy" id="651832"/>
    <lineage>
        <taxon>Eukaryota</taxon>
        <taxon>Discoba</taxon>
        <taxon>Euglenozoa</taxon>
        <taxon>Kinetoplastea</taxon>
        <taxon>Metakinetoplastina</taxon>
        <taxon>Trypanosomatida</taxon>
        <taxon>Trypanosomatidae</taxon>
        <taxon>Leishmaniinae</taxon>
        <taxon>Leishmania</taxon>
    </lineage>
</organism>
<evidence type="ECO:0000256" key="1">
    <source>
        <dbReference type="SAM" id="MobiDB-lite"/>
    </source>
</evidence>
<proteinExistence type="predicted"/>
<dbReference type="Pfam" id="PF03109">
    <property type="entry name" value="ABC1"/>
    <property type="match status" value="1"/>
</dbReference>
<evidence type="ECO:0000259" key="2">
    <source>
        <dbReference type="Pfam" id="PF03109"/>
    </source>
</evidence>
<protein>
    <submittedName>
        <fullName evidence="3">ABC1 family</fullName>
    </submittedName>
</protein>
<sequence length="250" mass="26825">MWGAFGTVVRIYEFTTPDALGELPVTHSRIACVVLDACLKNEGLYSKVGQGLNSMGHVLPREYTDVLNVLLGRAPPVAIAEIRKTICAETGREIEELLACFDEAPVASAPIAQGHQAWLPPPADGSSPEPQRVAVKVRKPCISTQSVWGLCMHSAIMMPLNVLFDLPTDWSRKAVCDALARVIGGKGARRRRPISSNARGCRRHDGRAPDHTTGPATPQGEEPPRRATVCRGGGRRGVAAFAHVSGLVRG</sequence>
<comment type="caution">
    <text evidence="3">The sequence shown here is derived from an EMBL/GenBank/DDBJ whole genome shotgun (WGS) entry which is preliminary data.</text>
</comment>
<dbReference type="PANTHER" id="PTHR43173">
    <property type="entry name" value="ABC1 FAMILY PROTEIN"/>
    <property type="match status" value="1"/>
</dbReference>
<dbReference type="Proteomes" id="UP001500131">
    <property type="component" value="Unassembled WGS sequence"/>
</dbReference>